<proteinExistence type="predicted"/>
<name>A0A4C1TT87_EUMVA</name>
<evidence type="ECO:0000256" key="5">
    <source>
        <dbReference type="ARBA" id="ARBA00022692"/>
    </source>
</evidence>
<protein>
    <submittedName>
        <fullName evidence="13">Innexin inx1</fullName>
    </submittedName>
</protein>
<keyword evidence="4" id="KW-1003">Cell membrane</keyword>
<keyword evidence="11" id="KW-0407">Ion channel</keyword>
<keyword evidence="14" id="KW-1185">Reference proteome</keyword>
<evidence type="ECO:0000256" key="4">
    <source>
        <dbReference type="ARBA" id="ARBA00022475"/>
    </source>
</evidence>
<dbReference type="GO" id="GO:0034220">
    <property type="term" value="P:monoatomic ion transmembrane transport"/>
    <property type="evidence" value="ECO:0007669"/>
    <property type="project" value="UniProtKB-KW"/>
</dbReference>
<dbReference type="AlphaFoldDB" id="A0A4C1TT87"/>
<dbReference type="STRING" id="151549.A0A4C1TT87"/>
<comment type="caution">
    <text evidence="13">The sequence shown here is derived from an EMBL/GenBank/DDBJ whole genome shotgun (WGS) entry which is preliminary data.</text>
</comment>
<keyword evidence="7" id="KW-0965">Cell junction</keyword>
<evidence type="ECO:0000256" key="3">
    <source>
        <dbReference type="ARBA" id="ARBA00022448"/>
    </source>
</evidence>
<dbReference type="InterPro" id="IPR000990">
    <property type="entry name" value="Innexin"/>
</dbReference>
<evidence type="ECO:0000256" key="9">
    <source>
        <dbReference type="ARBA" id="ARBA00023065"/>
    </source>
</evidence>
<dbReference type="GO" id="GO:0005886">
    <property type="term" value="C:plasma membrane"/>
    <property type="evidence" value="ECO:0007669"/>
    <property type="project" value="UniProtKB-SubCell"/>
</dbReference>
<evidence type="ECO:0000256" key="12">
    <source>
        <dbReference type="SAM" id="MobiDB-lite"/>
    </source>
</evidence>
<feature type="compositionally biased region" description="Low complexity" evidence="12">
    <location>
        <begin position="111"/>
        <end position="129"/>
    </location>
</feature>
<evidence type="ECO:0000256" key="1">
    <source>
        <dbReference type="ARBA" id="ARBA00004610"/>
    </source>
</evidence>
<reference evidence="13 14" key="1">
    <citation type="journal article" date="2019" name="Commun. Biol.">
        <title>The bagworm genome reveals a unique fibroin gene that provides high tensile strength.</title>
        <authorList>
            <person name="Kono N."/>
            <person name="Nakamura H."/>
            <person name="Ohtoshi R."/>
            <person name="Tomita M."/>
            <person name="Numata K."/>
            <person name="Arakawa K."/>
        </authorList>
    </citation>
    <scope>NUCLEOTIDE SEQUENCE [LARGE SCALE GENOMIC DNA]</scope>
</reference>
<keyword evidence="3" id="KW-0813">Transport</keyword>
<dbReference type="EMBL" id="BGZK01000086">
    <property type="protein sequence ID" value="GBP17231.1"/>
    <property type="molecule type" value="Genomic_DNA"/>
</dbReference>
<keyword evidence="10" id="KW-0472">Membrane</keyword>
<evidence type="ECO:0000256" key="11">
    <source>
        <dbReference type="ARBA" id="ARBA00023303"/>
    </source>
</evidence>
<comment type="subcellular location">
    <subcellularLocation>
        <location evidence="1">Cell junction</location>
        <location evidence="1">Gap junction</location>
    </subcellularLocation>
    <subcellularLocation>
        <location evidence="2">Cell membrane</location>
        <topology evidence="2">Multi-pass membrane protein</topology>
    </subcellularLocation>
</comment>
<accession>A0A4C1TT87</accession>
<sequence length="158" mass="18120">MHPLVRCTTSRIAKATRQRDNKYETIALCTDHRDIRLSSDCSCPSRVGREVAHPGVMNEYDSFQEKKYYTYYQWVCFVLFFQERLLGSLRAHAHVTLLIYLFLENLRNQERPAGGPARARPRRSSTPGPRDAHVLRAVQTRSLAGVPTAGDVRAWNDD</sequence>
<keyword evidence="8" id="KW-1133">Transmembrane helix</keyword>
<feature type="region of interest" description="Disordered" evidence="12">
    <location>
        <begin position="111"/>
        <end position="132"/>
    </location>
</feature>
<keyword evidence="6" id="KW-0303">Gap junction</keyword>
<evidence type="ECO:0000256" key="10">
    <source>
        <dbReference type="ARBA" id="ARBA00023136"/>
    </source>
</evidence>
<dbReference type="Proteomes" id="UP000299102">
    <property type="component" value="Unassembled WGS sequence"/>
</dbReference>
<organism evidence="13 14">
    <name type="scientific">Eumeta variegata</name>
    <name type="common">Bagworm moth</name>
    <name type="synonym">Eumeta japonica</name>
    <dbReference type="NCBI Taxonomy" id="151549"/>
    <lineage>
        <taxon>Eukaryota</taxon>
        <taxon>Metazoa</taxon>
        <taxon>Ecdysozoa</taxon>
        <taxon>Arthropoda</taxon>
        <taxon>Hexapoda</taxon>
        <taxon>Insecta</taxon>
        <taxon>Pterygota</taxon>
        <taxon>Neoptera</taxon>
        <taxon>Endopterygota</taxon>
        <taxon>Lepidoptera</taxon>
        <taxon>Glossata</taxon>
        <taxon>Ditrysia</taxon>
        <taxon>Tineoidea</taxon>
        <taxon>Psychidae</taxon>
        <taxon>Oiketicinae</taxon>
        <taxon>Eumeta</taxon>
    </lineage>
</organism>
<gene>
    <name evidence="13" type="primary">inx1</name>
    <name evidence="13" type="ORF">EVAR_17729_1</name>
</gene>
<evidence type="ECO:0000256" key="8">
    <source>
        <dbReference type="ARBA" id="ARBA00022989"/>
    </source>
</evidence>
<evidence type="ECO:0000256" key="6">
    <source>
        <dbReference type="ARBA" id="ARBA00022868"/>
    </source>
</evidence>
<keyword evidence="9" id="KW-0406">Ion transport</keyword>
<evidence type="ECO:0000313" key="13">
    <source>
        <dbReference type="EMBL" id="GBP17231.1"/>
    </source>
</evidence>
<evidence type="ECO:0000313" key="14">
    <source>
        <dbReference type="Proteomes" id="UP000299102"/>
    </source>
</evidence>
<evidence type="ECO:0000256" key="2">
    <source>
        <dbReference type="ARBA" id="ARBA00004651"/>
    </source>
</evidence>
<dbReference type="GO" id="GO:0005921">
    <property type="term" value="C:gap junction"/>
    <property type="evidence" value="ECO:0007669"/>
    <property type="project" value="UniProtKB-SubCell"/>
</dbReference>
<dbReference type="Pfam" id="PF00876">
    <property type="entry name" value="Innexin"/>
    <property type="match status" value="1"/>
</dbReference>
<evidence type="ECO:0000256" key="7">
    <source>
        <dbReference type="ARBA" id="ARBA00022949"/>
    </source>
</evidence>
<keyword evidence="5" id="KW-0812">Transmembrane</keyword>
<dbReference type="OrthoDB" id="5867527at2759"/>